<keyword evidence="1" id="KW-0521">NADP</keyword>
<accession>A0A424W7K5</accession>
<dbReference type="InterPro" id="IPR013149">
    <property type="entry name" value="ADH-like_C"/>
</dbReference>
<proteinExistence type="predicted"/>
<dbReference type="InterPro" id="IPR051603">
    <property type="entry name" value="Zinc-ADH_QOR/CCCR"/>
</dbReference>
<dbReference type="Pfam" id="PF00107">
    <property type="entry name" value="ADH_zinc_N"/>
    <property type="match status" value="1"/>
</dbReference>
<dbReference type="InterPro" id="IPR011032">
    <property type="entry name" value="GroES-like_sf"/>
</dbReference>
<gene>
    <name evidence="3" type="ORF">DY367_24080</name>
</gene>
<dbReference type="SUPFAM" id="SSF50129">
    <property type="entry name" value="GroES-like"/>
    <property type="match status" value="1"/>
</dbReference>
<dbReference type="Gene3D" id="3.40.50.720">
    <property type="entry name" value="NAD(P)-binding Rossmann-like Domain"/>
    <property type="match status" value="1"/>
</dbReference>
<dbReference type="EMBL" id="QVXO01000046">
    <property type="protein sequence ID" value="RPJ89210.1"/>
    <property type="molecule type" value="Genomic_DNA"/>
</dbReference>
<dbReference type="CDD" id="cd08253">
    <property type="entry name" value="zeta_crystallin"/>
    <property type="match status" value="1"/>
</dbReference>
<comment type="caution">
    <text evidence="3">The sequence shown here is derived from an EMBL/GenBank/DDBJ whole genome shotgun (WGS) entry which is preliminary data.</text>
</comment>
<organism evidence="3 4">
    <name type="scientific">Alcaligenes xylosoxydans xylosoxydans</name>
    <name type="common">Achromobacter xylosoxidans</name>
    <dbReference type="NCBI Taxonomy" id="85698"/>
    <lineage>
        <taxon>Bacteria</taxon>
        <taxon>Pseudomonadati</taxon>
        <taxon>Pseudomonadota</taxon>
        <taxon>Betaproteobacteria</taxon>
        <taxon>Burkholderiales</taxon>
        <taxon>Alcaligenaceae</taxon>
        <taxon>Achromobacter</taxon>
    </lineage>
</organism>
<evidence type="ECO:0000259" key="2">
    <source>
        <dbReference type="SMART" id="SM00829"/>
    </source>
</evidence>
<feature type="domain" description="Enoyl reductase (ER)" evidence="2">
    <location>
        <begin position="10"/>
        <end position="321"/>
    </location>
</feature>
<dbReference type="Proteomes" id="UP000285324">
    <property type="component" value="Unassembled WGS sequence"/>
</dbReference>
<reference evidence="3 4" key="1">
    <citation type="submission" date="2018-08" db="EMBL/GenBank/DDBJ databases">
        <title>Achromobacter xylosoxidans Genome sequencing and assembly.</title>
        <authorList>
            <person name="Wang R."/>
            <person name="Rensing C."/>
            <person name="Li Y."/>
        </authorList>
    </citation>
    <scope>NUCLEOTIDE SEQUENCE [LARGE SCALE GENOMIC DNA]</scope>
    <source>
        <strain evidence="3 4">GD003A</strain>
    </source>
</reference>
<protein>
    <submittedName>
        <fullName evidence="3">NADPH:quinone reductase</fullName>
    </submittedName>
</protein>
<dbReference type="AlphaFoldDB" id="A0A424W7K5"/>
<dbReference type="InterPro" id="IPR020843">
    <property type="entry name" value="ER"/>
</dbReference>
<dbReference type="GO" id="GO:0016491">
    <property type="term" value="F:oxidoreductase activity"/>
    <property type="evidence" value="ECO:0007669"/>
    <property type="project" value="InterPro"/>
</dbReference>
<dbReference type="PANTHER" id="PTHR44154:SF1">
    <property type="entry name" value="QUINONE OXIDOREDUCTASE"/>
    <property type="match status" value="1"/>
</dbReference>
<dbReference type="OrthoDB" id="4190732at2"/>
<evidence type="ECO:0000313" key="3">
    <source>
        <dbReference type="EMBL" id="RPJ89210.1"/>
    </source>
</evidence>
<name>A0A424W7K5_ALCXX</name>
<dbReference type="Gene3D" id="3.90.180.10">
    <property type="entry name" value="Medium-chain alcohol dehydrogenases, catalytic domain"/>
    <property type="match status" value="1"/>
</dbReference>
<dbReference type="SMART" id="SM00829">
    <property type="entry name" value="PKS_ER"/>
    <property type="match status" value="1"/>
</dbReference>
<evidence type="ECO:0000313" key="4">
    <source>
        <dbReference type="Proteomes" id="UP000285324"/>
    </source>
</evidence>
<dbReference type="PANTHER" id="PTHR44154">
    <property type="entry name" value="QUINONE OXIDOREDUCTASE"/>
    <property type="match status" value="1"/>
</dbReference>
<dbReference type="Pfam" id="PF08240">
    <property type="entry name" value="ADH_N"/>
    <property type="match status" value="1"/>
</dbReference>
<dbReference type="SUPFAM" id="SSF51735">
    <property type="entry name" value="NAD(P)-binding Rossmann-fold domains"/>
    <property type="match status" value="1"/>
</dbReference>
<evidence type="ECO:0000256" key="1">
    <source>
        <dbReference type="ARBA" id="ARBA00022857"/>
    </source>
</evidence>
<sequence length="324" mass="34201">MRAAWIDQRGPAEQIRIEPIRVPEPGPTDVLVQVKYAAVNPIDTFVRSGQYMTPLPFPFVVGRDLVGTVAAVGSSASTFKIGDAVWSNSLGHAGRQGCTSEYAVVAADRLYPLPDDVKPEVAVGSFHPAASAYLAIIKHGQAQAGETVYIAGGAGHVGSAAIVTAARAGARVITSAAAADQAYCRRLGADVVLDYSDEHLVDEIRAAAPEGIHVHLDTSGRHDLHKAVGLIAHGGRVVLMAGLKARPELPVGALYTRDARLVGFAISNASSADLQMAANHVNQLLTEGTLKPRNLEILQLSEVAEAHRRLESGAERGVRLIMKP</sequence>
<dbReference type="InterPro" id="IPR013154">
    <property type="entry name" value="ADH-like_N"/>
</dbReference>
<dbReference type="InterPro" id="IPR036291">
    <property type="entry name" value="NAD(P)-bd_dom_sf"/>
</dbReference>